<keyword evidence="2" id="KW-1185">Reference proteome</keyword>
<evidence type="ECO:0000313" key="1">
    <source>
        <dbReference type="EMBL" id="TPX13524.1"/>
    </source>
</evidence>
<proteinExistence type="predicted"/>
<gene>
    <name evidence="1" type="ORF">E0L32_005995</name>
</gene>
<comment type="caution">
    <text evidence="1">The sequence shown here is derived from an EMBL/GenBank/DDBJ whole genome shotgun (WGS) entry which is preliminary data.</text>
</comment>
<sequence>MASQAPQDAGCPWCGEVMVAARWPRHIKDNHLHLGVLRCHVPNCGWSTHFARTDALFDHWSNVHDYYRPGDPKARSTDESHLSRKVREVLEQILTDDCSELEARKTRVRFLEAEITTYQPGYVPSHGLTTTPGEPLHVLLNKTKSQLVDEVIRARTQLSQDWDGTLAALTLCVISNKAQAQQQADNQG</sequence>
<evidence type="ECO:0000313" key="2">
    <source>
        <dbReference type="Proteomes" id="UP000319257"/>
    </source>
</evidence>
<dbReference type="GeneID" id="41973442"/>
<dbReference type="RefSeq" id="XP_030995235.1">
    <property type="nucleotide sequence ID" value="XM_031140579.1"/>
</dbReference>
<dbReference type="AlphaFoldDB" id="A0A507B485"/>
<dbReference type="Proteomes" id="UP000319257">
    <property type="component" value="Unassembled WGS sequence"/>
</dbReference>
<name>A0A507B485_9PEZI</name>
<accession>A0A507B485</accession>
<dbReference type="InParanoid" id="A0A507B485"/>
<dbReference type="EMBL" id="SKBQ01000033">
    <property type="protein sequence ID" value="TPX13524.1"/>
    <property type="molecule type" value="Genomic_DNA"/>
</dbReference>
<protein>
    <submittedName>
        <fullName evidence="1">Uncharacterized protein</fullName>
    </submittedName>
</protein>
<organism evidence="1 2">
    <name type="scientific">Thyridium curvatum</name>
    <dbReference type="NCBI Taxonomy" id="1093900"/>
    <lineage>
        <taxon>Eukaryota</taxon>
        <taxon>Fungi</taxon>
        <taxon>Dikarya</taxon>
        <taxon>Ascomycota</taxon>
        <taxon>Pezizomycotina</taxon>
        <taxon>Sordariomycetes</taxon>
        <taxon>Sordariomycetidae</taxon>
        <taxon>Thyridiales</taxon>
        <taxon>Thyridiaceae</taxon>
        <taxon>Thyridium</taxon>
    </lineage>
</organism>
<reference evidence="1 2" key="1">
    <citation type="submission" date="2019-06" db="EMBL/GenBank/DDBJ databases">
        <title>Draft genome sequence of the filamentous fungus Phialemoniopsis curvata isolated from diesel fuel.</title>
        <authorList>
            <person name="Varaljay V.A."/>
            <person name="Lyon W.J."/>
            <person name="Crouch A.L."/>
            <person name="Drake C.E."/>
            <person name="Hollomon J.M."/>
            <person name="Nadeau L.J."/>
            <person name="Nunn H.S."/>
            <person name="Stevenson B.S."/>
            <person name="Bojanowski C.L."/>
            <person name="Crookes-Goodson W.J."/>
        </authorList>
    </citation>
    <scope>NUCLEOTIDE SEQUENCE [LARGE SCALE GENOMIC DNA]</scope>
    <source>
        <strain evidence="1 2">D216</strain>
    </source>
</reference>